<gene>
    <name evidence="1" type="ORF">NCTC8284_01874</name>
</gene>
<dbReference type="GO" id="GO:0008233">
    <property type="term" value="F:peptidase activity"/>
    <property type="evidence" value="ECO:0007669"/>
    <property type="project" value="UniProtKB-KW"/>
</dbReference>
<dbReference type="AlphaFoldDB" id="A0A3S4XTR2"/>
<dbReference type="KEGG" id="rpne:NCTC8284_01874"/>
<reference evidence="1 2" key="1">
    <citation type="submission" date="2018-12" db="EMBL/GenBank/DDBJ databases">
        <authorList>
            <consortium name="Pathogen Informatics"/>
        </authorList>
    </citation>
    <scope>NUCLEOTIDE SEQUENCE [LARGE SCALE GENOMIC DNA]</scope>
    <source>
        <strain evidence="1 2">NCTC8284</strain>
    </source>
</reference>
<accession>A0A3S4XTR2</accession>
<protein>
    <submittedName>
        <fullName evidence="1">Putative Clp-like protease</fullName>
    </submittedName>
</protein>
<dbReference type="GO" id="GO:0006508">
    <property type="term" value="P:proteolysis"/>
    <property type="evidence" value="ECO:0007669"/>
    <property type="project" value="UniProtKB-KW"/>
</dbReference>
<proteinExistence type="predicted"/>
<evidence type="ECO:0000313" key="1">
    <source>
        <dbReference type="EMBL" id="VEH66699.1"/>
    </source>
</evidence>
<dbReference type="Proteomes" id="UP000278733">
    <property type="component" value="Chromosome"/>
</dbReference>
<keyword evidence="1" id="KW-0378">Hydrolase</keyword>
<evidence type="ECO:0000313" key="2">
    <source>
        <dbReference type="Proteomes" id="UP000278733"/>
    </source>
</evidence>
<keyword evidence="1" id="KW-0645">Protease</keyword>
<name>A0A3S4XTR2_9PAST</name>
<dbReference type="EMBL" id="LR134405">
    <property type="protein sequence ID" value="VEH66699.1"/>
    <property type="molecule type" value="Genomic_DNA"/>
</dbReference>
<sequence>MNAQKSFDGKQLAIEPDLLLTPTALYTKTKQVLGSSSVEGADINAGIINPLQNVVPVVKSQRLQAQNAKNWYLINKQAIEVSYLNGVETPFIDQQTGFTVDGVTTKVRIDAGVNVLDHRGIVRVTNA</sequence>
<organism evidence="1 2">
    <name type="scientific">Rodentibacter pneumotropicus</name>
    <dbReference type="NCBI Taxonomy" id="758"/>
    <lineage>
        <taxon>Bacteria</taxon>
        <taxon>Pseudomonadati</taxon>
        <taxon>Pseudomonadota</taxon>
        <taxon>Gammaproteobacteria</taxon>
        <taxon>Pasteurellales</taxon>
        <taxon>Pasteurellaceae</taxon>
        <taxon>Rodentibacter</taxon>
    </lineage>
</organism>
<dbReference type="Pfam" id="PF25209">
    <property type="entry name" value="Phage_capsid_4"/>
    <property type="match status" value="1"/>
</dbReference>